<dbReference type="eggNOG" id="COG0715">
    <property type="taxonomic scope" value="Bacteria"/>
</dbReference>
<evidence type="ECO:0000256" key="3">
    <source>
        <dbReference type="ARBA" id="ARBA00022729"/>
    </source>
</evidence>
<evidence type="ECO:0000259" key="5">
    <source>
        <dbReference type="Pfam" id="PF09084"/>
    </source>
</evidence>
<dbReference type="SUPFAM" id="SSF53850">
    <property type="entry name" value="Periplasmic binding protein-like II"/>
    <property type="match status" value="1"/>
</dbReference>
<dbReference type="PANTHER" id="PTHR30024">
    <property type="entry name" value="ALIPHATIC SULFONATES-BINDING PROTEIN-RELATED"/>
    <property type="match status" value="1"/>
</dbReference>
<sequence>MRRTEMDRAMITRRHFFQGLIGASTFAFIGSLLSACGSNQEPTRTTVPSTPAFTPATGTSPSPTAVPSPTSAATPTAVPTISRTRKLKMRVALATEEAGNFIAVEKGFFKDVGLDVELVTTQGTPGEVIPLVAVGQLDLFSGAIQAALVNARTQGVEVTIVAGEGALRRGNVFHAYAVTKQLYDQGVRSVSDLRGRTLAMPSDAGIDLLELKKVLESGSLTLDDVKLQLIRLPDMPTALQNGAVEAAELVEPYATIATKQLDAAVPIVAGDAIVDIVGDNFPISVIVVGPPMLKDPALLEAFLVGYLRGARYYLQALKDPAVRAEVVAILKNRTPLKDDKLYEQMTWPGVSADGTFDIAKLEEAQQLWKQRGKIQQTVPVDQLVDFRFVTNAAKQI</sequence>
<organism evidence="6 7">
    <name type="scientific">Thermomicrobium roseum (strain ATCC 27502 / DSM 5159 / P-2)</name>
    <dbReference type="NCBI Taxonomy" id="309801"/>
    <lineage>
        <taxon>Bacteria</taxon>
        <taxon>Pseudomonadati</taxon>
        <taxon>Thermomicrobiota</taxon>
        <taxon>Thermomicrobia</taxon>
        <taxon>Thermomicrobiales</taxon>
        <taxon>Thermomicrobiaceae</taxon>
        <taxon>Thermomicrobium</taxon>
    </lineage>
</organism>
<feature type="region of interest" description="Disordered" evidence="4">
    <location>
        <begin position="39"/>
        <end position="76"/>
    </location>
</feature>
<dbReference type="KEGG" id="tro:trd_0902"/>
<feature type="domain" description="SsuA/THI5-like" evidence="5">
    <location>
        <begin position="96"/>
        <end position="315"/>
    </location>
</feature>
<dbReference type="InterPro" id="IPR015168">
    <property type="entry name" value="SsuA/THI5"/>
</dbReference>
<comment type="subcellular location">
    <subcellularLocation>
        <location evidence="1">Periplasm</location>
    </subcellularLocation>
</comment>
<evidence type="ECO:0000313" key="7">
    <source>
        <dbReference type="Proteomes" id="UP000000447"/>
    </source>
</evidence>
<protein>
    <submittedName>
        <fullName evidence="6">Putative ABC transporter substrate-binding protein</fullName>
    </submittedName>
</protein>
<reference evidence="6 7" key="1">
    <citation type="journal article" date="2009" name="PLoS ONE">
        <title>Complete genome sequence of the aerobic CO-oxidizing thermophile Thermomicrobium roseum.</title>
        <authorList>
            <person name="Wu D."/>
            <person name="Raymond J."/>
            <person name="Wu M."/>
            <person name="Chatterji S."/>
            <person name="Ren Q."/>
            <person name="Graham J.E."/>
            <person name="Bryant D.A."/>
            <person name="Robb F."/>
            <person name="Colman A."/>
            <person name="Tallon L.J."/>
            <person name="Badger J.H."/>
            <person name="Madupu R."/>
            <person name="Ward N.L."/>
            <person name="Eisen J.A."/>
        </authorList>
    </citation>
    <scope>NUCLEOTIDE SEQUENCE [LARGE SCALE GENOMIC DNA]</scope>
    <source>
        <strain evidence="7">ATCC 27502 / DSM 5159 / P-2</strain>
    </source>
</reference>
<evidence type="ECO:0000256" key="4">
    <source>
        <dbReference type="SAM" id="MobiDB-lite"/>
    </source>
</evidence>
<feature type="compositionally biased region" description="Low complexity" evidence="4">
    <location>
        <begin position="48"/>
        <end position="76"/>
    </location>
</feature>
<accession>B9KZI1</accession>
<evidence type="ECO:0000313" key="6">
    <source>
        <dbReference type="EMBL" id="ACM05707.1"/>
    </source>
</evidence>
<dbReference type="AlphaFoldDB" id="B9KZI1"/>
<dbReference type="HOGENOM" id="CLU_028871_7_0_0"/>
<name>B9KZI1_THERP</name>
<evidence type="ECO:0000256" key="2">
    <source>
        <dbReference type="ARBA" id="ARBA00010742"/>
    </source>
</evidence>
<keyword evidence="7" id="KW-1185">Reference proteome</keyword>
<proteinExistence type="inferred from homology"/>
<dbReference type="PANTHER" id="PTHR30024:SF47">
    <property type="entry name" value="TAURINE-BINDING PERIPLASMIC PROTEIN"/>
    <property type="match status" value="1"/>
</dbReference>
<dbReference type="STRING" id="309801.trd_0902"/>
<gene>
    <name evidence="6" type="ordered locus">trd_0902</name>
</gene>
<dbReference type="GO" id="GO:0042597">
    <property type="term" value="C:periplasmic space"/>
    <property type="evidence" value="ECO:0007669"/>
    <property type="project" value="UniProtKB-SubCell"/>
</dbReference>
<dbReference type="Proteomes" id="UP000000447">
    <property type="component" value="Chromosome"/>
</dbReference>
<dbReference type="EMBL" id="CP001275">
    <property type="protein sequence ID" value="ACM05707.1"/>
    <property type="molecule type" value="Genomic_DNA"/>
</dbReference>
<dbReference type="Gene3D" id="3.40.190.10">
    <property type="entry name" value="Periplasmic binding protein-like II"/>
    <property type="match status" value="2"/>
</dbReference>
<comment type="similarity">
    <text evidence="2">Belongs to the bacterial solute-binding protein SsuA/TauA family.</text>
</comment>
<keyword evidence="3" id="KW-0732">Signal</keyword>
<evidence type="ECO:0000256" key="1">
    <source>
        <dbReference type="ARBA" id="ARBA00004418"/>
    </source>
</evidence>
<dbReference type="Pfam" id="PF09084">
    <property type="entry name" value="NMT1"/>
    <property type="match status" value="1"/>
</dbReference>